<proteinExistence type="predicted"/>
<dbReference type="EMBL" id="VSSQ01086159">
    <property type="protein sequence ID" value="MPN33590.1"/>
    <property type="molecule type" value="Genomic_DNA"/>
</dbReference>
<sequence>MGKPGGNPYLPLVFGGKPLPDPLAVSGRAFADIDHDVKDLALYNANQFALRLLDLIVKAAQDVANRTRMVILHKMRPDARRLKKRLLVVALEEKTTFIAEDFRLQQQDIGNGCRNCAHQKARS</sequence>
<reference evidence="1" key="1">
    <citation type="submission" date="2019-08" db="EMBL/GenBank/DDBJ databases">
        <authorList>
            <person name="Kucharzyk K."/>
            <person name="Murdoch R.W."/>
            <person name="Higgins S."/>
            <person name="Loffler F."/>
        </authorList>
    </citation>
    <scope>NUCLEOTIDE SEQUENCE</scope>
</reference>
<protein>
    <submittedName>
        <fullName evidence="1">Uncharacterized protein</fullName>
    </submittedName>
</protein>
<accession>A0A645H4I1</accession>
<dbReference type="AlphaFoldDB" id="A0A645H4I1"/>
<comment type="caution">
    <text evidence="1">The sequence shown here is derived from an EMBL/GenBank/DDBJ whole genome shotgun (WGS) entry which is preliminary data.</text>
</comment>
<evidence type="ECO:0000313" key="1">
    <source>
        <dbReference type="EMBL" id="MPN33590.1"/>
    </source>
</evidence>
<gene>
    <name evidence="1" type="ORF">SDC9_181079</name>
</gene>
<name>A0A645H4I1_9ZZZZ</name>
<organism evidence="1">
    <name type="scientific">bioreactor metagenome</name>
    <dbReference type="NCBI Taxonomy" id="1076179"/>
    <lineage>
        <taxon>unclassified sequences</taxon>
        <taxon>metagenomes</taxon>
        <taxon>ecological metagenomes</taxon>
    </lineage>
</organism>